<evidence type="ECO:0000313" key="3">
    <source>
        <dbReference type="EMBL" id="CAB4176957.1"/>
    </source>
</evidence>
<dbReference type="EMBL" id="LR797534">
    <property type="protein sequence ID" value="CAB4223413.1"/>
    <property type="molecule type" value="Genomic_DNA"/>
</dbReference>
<protein>
    <submittedName>
        <fullName evidence="2">Uncharacterized protein</fullName>
    </submittedName>
</protein>
<dbReference type="EMBL" id="LR796944">
    <property type="protein sequence ID" value="CAB4176957.1"/>
    <property type="molecule type" value="Genomic_DNA"/>
</dbReference>
<gene>
    <name evidence="4" type="ORF">UFOVP1666_197</name>
    <name evidence="1" type="ORF">UFOVP867_152</name>
    <name evidence="2" type="ORF">UFOVP913_46</name>
    <name evidence="3" type="ORF">UFOVP993_99</name>
</gene>
<sequence length="38" mass="4429">MDTWVSILAVCILVFFFNGEPDVWDKLHDKLMSVEVCK</sequence>
<evidence type="ECO:0000313" key="2">
    <source>
        <dbReference type="EMBL" id="CAB4170534.1"/>
    </source>
</evidence>
<dbReference type="EMBL" id="LR796815">
    <property type="protein sequence ID" value="CAB4168116.1"/>
    <property type="molecule type" value="Genomic_DNA"/>
</dbReference>
<dbReference type="EMBL" id="LR796858">
    <property type="protein sequence ID" value="CAB4170534.1"/>
    <property type="molecule type" value="Genomic_DNA"/>
</dbReference>
<accession>A0A6J5PSS3</accession>
<name>A0A6J5PSS3_9CAUD</name>
<reference evidence="2" key="1">
    <citation type="submission" date="2020-05" db="EMBL/GenBank/DDBJ databases">
        <authorList>
            <person name="Chiriac C."/>
            <person name="Salcher M."/>
            <person name="Ghai R."/>
            <person name="Kavagutti S V."/>
        </authorList>
    </citation>
    <scope>NUCLEOTIDE SEQUENCE</scope>
</reference>
<organism evidence="2">
    <name type="scientific">uncultured Caudovirales phage</name>
    <dbReference type="NCBI Taxonomy" id="2100421"/>
    <lineage>
        <taxon>Viruses</taxon>
        <taxon>Duplodnaviria</taxon>
        <taxon>Heunggongvirae</taxon>
        <taxon>Uroviricota</taxon>
        <taxon>Caudoviricetes</taxon>
        <taxon>Peduoviridae</taxon>
        <taxon>Maltschvirus</taxon>
        <taxon>Maltschvirus maltsch</taxon>
    </lineage>
</organism>
<proteinExistence type="predicted"/>
<evidence type="ECO:0000313" key="4">
    <source>
        <dbReference type="EMBL" id="CAB4223413.1"/>
    </source>
</evidence>
<evidence type="ECO:0000313" key="1">
    <source>
        <dbReference type="EMBL" id="CAB4168116.1"/>
    </source>
</evidence>